<gene>
    <name evidence="2" type="ordered locus">LHK_02649</name>
</gene>
<evidence type="ECO:0000256" key="1">
    <source>
        <dbReference type="SAM" id="MobiDB-lite"/>
    </source>
</evidence>
<dbReference type="Proteomes" id="UP000002010">
    <property type="component" value="Chromosome"/>
</dbReference>
<reference evidence="2 3" key="1">
    <citation type="journal article" date="2009" name="PLoS Genet.">
        <title>The complete genome and proteome of Laribacter hongkongensis reveal potential mechanisms for adaptations to different temperatures and habitats.</title>
        <authorList>
            <person name="Woo P.C."/>
            <person name="Lau S.K."/>
            <person name="Tse H."/>
            <person name="Teng J.L."/>
            <person name="Curreem S.O."/>
            <person name="Tsang A.K."/>
            <person name="Fan R.Y."/>
            <person name="Wong G.K."/>
            <person name="Huang Y."/>
            <person name="Loman N.J."/>
            <person name="Snyder L.A."/>
            <person name="Cai J.J."/>
            <person name="Huang J.D."/>
            <person name="Mak W."/>
            <person name="Pallen M.J."/>
            <person name="Lok S."/>
            <person name="Yuen K.Y."/>
        </authorList>
    </citation>
    <scope>NUCLEOTIDE SEQUENCE [LARGE SCALE GENOMIC DNA]</scope>
    <source>
        <strain evidence="2 3">HLHK9</strain>
    </source>
</reference>
<dbReference type="KEGG" id="lhk:LHK_02649"/>
<dbReference type="HOGENOM" id="CLU_2302354_0_0_4"/>
<feature type="region of interest" description="Disordered" evidence="1">
    <location>
        <begin position="1"/>
        <end position="32"/>
    </location>
</feature>
<evidence type="ECO:0000313" key="3">
    <source>
        <dbReference type="Proteomes" id="UP000002010"/>
    </source>
</evidence>
<organism evidence="2 3">
    <name type="scientific">Laribacter hongkongensis (strain HLHK9)</name>
    <dbReference type="NCBI Taxonomy" id="557598"/>
    <lineage>
        <taxon>Bacteria</taxon>
        <taxon>Pseudomonadati</taxon>
        <taxon>Pseudomonadota</taxon>
        <taxon>Betaproteobacteria</taxon>
        <taxon>Neisseriales</taxon>
        <taxon>Aquaspirillaceae</taxon>
        <taxon>Laribacter</taxon>
    </lineage>
</organism>
<sequence>MAGNTMLPDPVAQDRVVEPPAPETAAGSTGEASLRAAAAIAGRRSGRAVRNRGRAACRDMMLVYIERIASATGGPHDARACAVERGPLSQPVQPAALPSR</sequence>
<dbReference type="EMBL" id="CP001154">
    <property type="protein sequence ID" value="ACO75630.1"/>
    <property type="molecule type" value="Genomic_DNA"/>
</dbReference>
<evidence type="ECO:0000313" key="2">
    <source>
        <dbReference type="EMBL" id="ACO75630.1"/>
    </source>
</evidence>
<accession>C1DCL1</accession>
<keyword evidence="3" id="KW-1185">Reference proteome</keyword>
<dbReference type="AlphaFoldDB" id="C1DCL1"/>
<name>C1DCL1_LARHH</name>
<proteinExistence type="predicted"/>
<protein>
    <submittedName>
        <fullName evidence="2">Uncharacterized protein</fullName>
    </submittedName>
</protein>